<proteinExistence type="predicted"/>
<evidence type="ECO:0000313" key="2">
    <source>
        <dbReference type="EMBL" id="KAK0723963.1"/>
    </source>
</evidence>
<name>A0AA40E671_9PEZI</name>
<protein>
    <submittedName>
        <fullName evidence="2">Uncharacterized protein</fullName>
    </submittedName>
</protein>
<reference evidence="2" key="1">
    <citation type="submission" date="2023-06" db="EMBL/GenBank/DDBJ databases">
        <title>Genome-scale phylogeny and comparative genomics of the fungal order Sordariales.</title>
        <authorList>
            <consortium name="Lawrence Berkeley National Laboratory"/>
            <person name="Hensen N."/>
            <person name="Bonometti L."/>
            <person name="Westerberg I."/>
            <person name="Brannstrom I.O."/>
            <person name="Guillou S."/>
            <person name="Cros-Aarteil S."/>
            <person name="Calhoun S."/>
            <person name="Haridas S."/>
            <person name="Kuo A."/>
            <person name="Mondo S."/>
            <person name="Pangilinan J."/>
            <person name="Riley R."/>
            <person name="Labutti K."/>
            <person name="Andreopoulos B."/>
            <person name="Lipzen A."/>
            <person name="Chen C."/>
            <person name="Yanf M."/>
            <person name="Daum C."/>
            <person name="Ng V."/>
            <person name="Clum A."/>
            <person name="Steindorff A."/>
            <person name="Ohm R."/>
            <person name="Martin F."/>
            <person name="Silar P."/>
            <person name="Natvig D."/>
            <person name="Lalanne C."/>
            <person name="Gautier V."/>
            <person name="Ament-Velasquez S.L."/>
            <person name="Kruys A."/>
            <person name="Hutchinson M.I."/>
            <person name="Powell A.J."/>
            <person name="Barry K."/>
            <person name="Miller A.N."/>
            <person name="Grigoriev I.V."/>
            <person name="Debuchy R."/>
            <person name="Gladieux P."/>
            <person name="Thoren M.H."/>
            <person name="Johannesson H."/>
        </authorList>
    </citation>
    <scope>NUCLEOTIDE SEQUENCE</scope>
    <source>
        <strain evidence="2">CBS 540.89</strain>
    </source>
</reference>
<organism evidence="2 3">
    <name type="scientific">Apiosordaria backusii</name>
    <dbReference type="NCBI Taxonomy" id="314023"/>
    <lineage>
        <taxon>Eukaryota</taxon>
        <taxon>Fungi</taxon>
        <taxon>Dikarya</taxon>
        <taxon>Ascomycota</taxon>
        <taxon>Pezizomycotina</taxon>
        <taxon>Sordariomycetes</taxon>
        <taxon>Sordariomycetidae</taxon>
        <taxon>Sordariales</taxon>
        <taxon>Lasiosphaeriaceae</taxon>
        <taxon>Apiosordaria</taxon>
    </lineage>
</organism>
<dbReference type="EMBL" id="JAUKTV010000011">
    <property type="protein sequence ID" value="KAK0723963.1"/>
    <property type="molecule type" value="Genomic_DNA"/>
</dbReference>
<keyword evidence="1" id="KW-0472">Membrane</keyword>
<keyword evidence="3" id="KW-1185">Reference proteome</keyword>
<keyword evidence="1" id="KW-0812">Transmembrane</keyword>
<gene>
    <name evidence="2" type="ORF">B0T21DRAFT_372885</name>
</gene>
<evidence type="ECO:0000313" key="3">
    <source>
        <dbReference type="Proteomes" id="UP001172159"/>
    </source>
</evidence>
<sequence>MTRGYKYLLISSNPSLFSSFIVFFINSSPLGNPIAEVLYTGIAAYIFRIHSPRTLTILRLHVACLSS</sequence>
<feature type="transmembrane region" description="Helical" evidence="1">
    <location>
        <begin position="31"/>
        <end position="49"/>
    </location>
</feature>
<comment type="caution">
    <text evidence="2">The sequence shown here is derived from an EMBL/GenBank/DDBJ whole genome shotgun (WGS) entry which is preliminary data.</text>
</comment>
<keyword evidence="1" id="KW-1133">Transmembrane helix</keyword>
<feature type="non-terminal residue" evidence="2">
    <location>
        <position position="67"/>
    </location>
</feature>
<dbReference type="Proteomes" id="UP001172159">
    <property type="component" value="Unassembled WGS sequence"/>
</dbReference>
<accession>A0AA40E671</accession>
<evidence type="ECO:0000256" key="1">
    <source>
        <dbReference type="SAM" id="Phobius"/>
    </source>
</evidence>
<dbReference type="AlphaFoldDB" id="A0AA40E671"/>
<feature type="transmembrane region" description="Helical" evidence="1">
    <location>
        <begin position="7"/>
        <end position="25"/>
    </location>
</feature>